<evidence type="ECO:0000256" key="4">
    <source>
        <dbReference type="ARBA" id="ARBA00023235"/>
    </source>
</evidence>
<organism evidence="7 8">
    <name type="scientific">Grifola frondosa</name>
    <name type="common">Maitake</name>
    <name type="synonym">Polyporus frondosus</name>
    <dbReference type="NCBI Taxonomy" id="5627"/>
    <lineage>
        <taxon>Eukaryota</taxon>
        <taxon>Fungi</taxon>
        <taxon>Dikarya</taxon>
        <taxon>Basidiomycota</taxon>
        <taxon>Agaricomycotina</taxon>
        <taxon>Agaricomycetes</taxon>
        <taxon>Polyporales</taxon>
        <taxon>Grifolaceae</taxon>
        <taxon>Grifola</taxon>
    </lineage>
</organism>
<protein>
    <recommendedName>
        <fullName evidence="2">peptidylprolyl isomerase</fullName>
        <ecNumber evidence="2">5.2.1.8</ecNumber>
    </recommendedName>
</protein>
<evidence type="ECO:0000256" key="3">
    <source>
        <dbReference type="ARBA" id="ARBA00023110"/>
    </source>
</evidence>
<dbReference type="PANTHER" id="PTHR11071">
    <property type="entry name" value="PEPTIDYL-PROLYL CIS-TRANS ISOMERASE"/>
    <property type="match status" value="1"/>
</dbReference>
<dbReference type="Proteomes" id="UP000092993">
    <property type="component" value="Unassembled WGS sequence"/>
</dbReference>
<feature type="compositionally biased region" description="Basic and acidic residues" evidence="5">
    <location>
        <begin position="66"/>
        <end position="76"/>
    </location>
</feature>
<evidence type="ECO:0000313" key="8">
    <source>
        <dbReference type="Proteomes" id="UP000092993"/>
    </source>
</evidence>
<evidence type="ECO:0000313" key="7">
    <source>
        <dbReference type="EMBL" id="OBZ76033.1"/>
    </source>
</evidence>
<dbReference type="InterPro" id="IPR029000">
    <property type="entry name" value="Cyclophilin-like_dom_sf"/>
</dbReference>
<keyword evidence="4 7" id="KW-0413">Isomerase</keyword>
<feature type="non-terminal residue" evidence="7">
    <location>
        <position position="383"/>
    </location>
</feature>
<dbReference type="InterPro" id="IPR002130">
    <property type="entry name" value="Cyclophilin-type_PPIase_dom"/>
</dbReference>
<dbReference type="GO" id="GO:0006457">
    <property type="term" value="P:protein folding"/>
    <property type="evidence" value="ECO:0007669"/>
    <property type="project" value="TreeGrafter"/>
</dbReference>
<reference evidence="7 8" key="1">
    <citation type="submission" date="2016-03" db="EMBL/GenBank/DDBJ databases">
        <title>Whole genome sequencing of Grifola frondosa 9006-11.</title>
        <authorList>
            <person name="Min B."/>
            <person name="Park H."/>
            <person name="Kim J.-G."/>
            <person name="Cho H."/>
            <person name="Oh Y.-L."/>
            <person name="Kong W.-S."/>
            <person name="Choi I.-G."/>
        </authorList>
    </citation>
    <scope>NUCLEOTIDE SEQUENCE [LARGE SCALE GENOMIC DNA]</scope>
    <source>
        <strain evidence="7 8">9006-11</strain>
    </source>
</reference>
<dbReference type="Gene3D" id="2.40.100.10">
    <property type="entry name" value="Cyclophilin-like"/>
    <property type="match status" value="2"/>
</dbReference>
<dbReference type="InterPro" id="IPR011990">
    <property type="entry name" value="TPR-like_helical_dom_sf"/>
</dbReference>
<dbReference type="PANTHER" id="PTHR11071:SF561">
    <property type="entry name" value="PEPTIDYL-PROLYL CIS-TRANS ISOMERASE D-RELATED"/>
    <property type="match status" value="1"/>
</dbReference>
<comment type="caution">
    <text evidence="7">The sequence shown here is derived from an EMBL/GenBank/DDBJ whole genome shotgun (WGS) entry which is preliminary data.</text>
</comment>
<evidence type="ECO:0000256" key="1">
    <source>
        <dbReference type="ARBA" id="ARBA00000971"/>
    </source>
</evidence>
<accession>A0A1C7MGM6</accession>
<dbReference type="OMA" id="VNPKCFL"/>
<name>A0A1C7MGM6_GRIFR</name>
<feature type="region of interest" description="Disordered" evidence="5">
    <location>
        <begin position="66"/>
        <end position="104"/>
    </location>
</feature>
<dbReference type="GO" id="GO:0005737">
    <property type="term" value="C:cytoplasm"/>
    <property type="evidence" value="ECO:0007669"/>
    <property type="project" value="TreeGrafter"/>
</dbReference>
<dbReference type="SUPFAM" id="SSF50891">
    <property type="entry name" value="Cyclophilin-like"/>
    <property type="match status" value="1"/>
</dbReference>
<dbReference type="GO" id="GO:0003755">
    <property type="term" value="F:peptidyl-prolyl cis-trans isomerase activity"/>
    <property type="evidence" value="ECO:0007669"/>
    <property type="project" value="UniProtKB-KW"/>
</dbReference>
<evidence type="ECO:0000256" key="5">
    <source>
        <dbReference type="SAM" id="MobiDB-lite"/>
    </source>
</evidence>
<feature type="region of interest" description="Disordered" evidence="5">
    <location>
        <begin position="362"/>
        <end position="383"/>
    </location>
</feature>
<dbReference type="PRINTS" id="PR00153">
    <property type="entry name" value="CSAPPISMRASE"/>
</dbReference>
<dbReference type="EC" id="5.2.1.8" evidence="2"/>
<evidence type="ECO:0000259" key="6">
    <source>
        <dbReference type="PROSITE" id="PS50072"/>
    </source>
</evidence>
<dbReference type="Pfam" id="PF00160">
    <property type="entry name" value="Pro_isomerase"/>
    <property type="match status" value="1"/>
</dbReference>
<keyword evidence="8" id="KW-1185">Reference proteome</keyword>
<dbReference type="GO" id="GO:0016018">
    <property type="term" value="F:cyclosporin A binding"/>
    <property type="evidence" value="ECO:0007669"/>
    <property type="project" value="TreeGrafter"/>
</dbReference>
<gene>
    <name evidence="7" type="primary">Cyp40</name>
    <name evidence="7" type="ORF">A0H81_03081</name>
</gene>
<dbReference type="Gene3D" id="1.25.40.10">
    <property type="entry name" value="Tetratricopeptide repeat domain"/>
    <property type="match status" value="1"/>
</dbReference>
<dbReference type="SUPFAM" id="SSF48452">
    <property type="entry name" value="TPR-like"/>
    <property type="match status" value="1"/>
</dbReference>
<feature type="domain" description="PPIase cyclophilin-type" evidence="6">
    <location>
        <begin position="9"/>
        <end position="192"/>
    </location>
</feature>
<dbReference type="PROSITE" id="PS50072">
    <property type="entry name" value="CSA_PPIASE_2"/>
    <property type="match status" value="1"/>
</dbReference>
<dbReference type="AlphaFoldDB" id="A0A1C7MGM6"/>
<sequence>MASEQPLVYFDVTTVAKPAGRIVMQLYSDVVPKTADNFARCALARKVWGVRKAVVVQRMCLPPRHQRDETRMRKQEATSQRVMAREENRSTAKSSKTRTSRSSTSALHALHGVFHLFRMPHLHADPSQANAGPGTNGSQFFITCSPTPHLDGKHVVFGEVVRGKSIVRKIENMPTSSGDVPVEPCVIAACGQLSADDPSLTEGVATAADGDPYEDYPEDQNLIDGEDVTDKPELALRIAREMRELGNKLFKEGKAADALEKYQKSMRYLDVHPILPEGAPPELKDSFDALLAPVLLNSALAALRAGGAANARMALNSASPRRWRTWSLMTRTRDDDAEEALVRANELVKGDEAVQIQRELEKVRQRKKEKKDKEKKAFKKMFA</sequence>
<evidence type="ECO:0000256" key="2">
    <source>
        <dbReference type="ARBA" id="ARBA00013194"/>
    </source>
</evidence>
<dbReference type="STRING" id="5627.A0A1C7MGM6"/>
<comment type="catalytic activity">
    <reaction evidence="1">
        <text>[protein]-peptidylproline (omega=180) = [protein]-peptidylproline (omega=0)</text>
        <dbReference type="Rhea" id="RHEA:16237"/>
        <dbReference type="Rhea" id="RHEA-COMP:10747"/>
        <dbReference type="Rhea" id="RHEA-COMP:10748"/>
        <dbReference type="ChEBI" id="CHEBI:83833"/>
        <dbReference type="ChEBI" id="CHEBI:83834"/>
        <dbReference type="EC" id="5.2.1.8"/>
    </reaction>
</comment>
<keyword evidence="3" id="KW-0697">Rotamase</keyword>
<dbReference type="EMBL" id="LUGG01000003">
    <property type="protein sequence ID" value="OBZ76033.1"/>
    <property type="molecule type" value="Genomic_DNA"/>
</dbReference>
<proteinExistence type="predicted"/>
<dbReference type="OrthoDB" id="193499at2759"/>